<dbReference type="GO" id="GO:0005634">
    <property type="term" value="C:nucleus"/>
    <property type="evidence" value="ECO:0007669"/>
    <property type="project" value="UniProtKB-SubCell"/>
</dbReference>
<keyword evidence="6" id="KW-0137">Centromere</keyword>
<comment type="caution">
    <text evidence="9">The sequence shown here is derived from an EMBL/GenBank/DDBJ whole genome shotgun (WGS) entry which is preliminary data.</text>
</comment>
<dbReference type="OrthoDB" id="2274804at2759"/>
<keyword evidence="5" id="KW-0539">Nucleus</keyword>
<dbReference type="InterPro" id="IPR040034">
    <property type="entry name" value="CENP-H"/>
</dbReference>
<dbReference type="Pfam" id="PF05837">
    <property type="entry name" value="CENP-H"/>
    <property type="match status" value="1"/>
</dbReference>
<evidence type="ECO:0000256" key="3">
    <source>
        <dbReference type="ARBA" id="ARBA00022454"/>
    </source>
</evidence>
<dbReference type="GO" id="GO:0043515">
    <property type="term" value="F:kinetochore binding"/>
    <property type="evidence" value="ECO:0007669"/>
    <property type="project" value="TreeGrafter"/>
</dbReference>
<name>A0A9P4M7T3_9PEZI</name>
<evidence type="ECO:0000256" key="5">
    <source>
        <dbReference type="ARBA" id="ARBA00023242"/>
    </source>
</evidence>
<protein>
    <recommendedName>
        <fullName evidence="8">Centromere protein H C-terminal domain-containing protein</fullName>
    </recommendedName>
</protein>
<feature type="domain" description="Centromere protein H C-terminal" evidence="8">
    <location>
        <begin position="34"/>
        <end position="241"/>
    </location>
</feature>
<dbReference type="Proteomes" id="UP000799772">
    <property type="component" value="Unassembled WGS sequence"/>
</dbReference>
<dbReference type="GO" id="GO:0007052">
    <property type="term" value="P:mitotic spindle organization"/>
    <property type="evidence" value="ECO:0007669"/>
    <property type="project" value="TreeGrafter"/>
</dbReference>
<dbReference type="PANTHER" id="PTHR48122:SF1">
    <property type="entry name" value="CENTROMERE PROTEIN H"/>
    <property type="match status" value="1"/>
</dbReference>
<dbReference type="AlphaFoldDB" id="A0A9P4M7T3"/>
<sequence>MEGDEVSKEPGNDFDQLIQTPCNDSLVFSEKEKAILELWDAEEELRLEQGLLEAQSHVQAPETSTVSDDQLDAQLKVAELEALEARANYVLRNRIIQHVLITDPVLKAVHKGTDGNVLEQKLLPLINERDILTMVSSTLSKDLSNAMNSLSASEIENMQVVAKNQELATVMLALAEETKAQDAHDIADTDLRNQLDDLDAQVRVARRDWRIMKSVVSGVVAGSGLNWAKDEKLRELVLDDEDEVG</sequence>
<keyword evidence="3" id="KW-0158">Chromosome</keyword>
<reference evidence="9" key="1">
    <citation type="journal article" date="2020" name="Stud. Mycol.">
        <title>101 Dothideomycetes genomes: a test case for predicting lifestyles and emergence of pathogens.</title>
        <authorList>
            <person name="Haridas S."/>
            <person name="Albert R."/>
            <person name="Binder M."/>
            <person name="Bloem J."/>
            <person name="Labutti K."/>
            <person name="Salamov A."/>
            <person name="Andreopoulos B."/>
            <person name="Baker S."/>
            <person name="Barry K."/>
            <person name="Bills G."/>
            <person name="Bluhm B."/>
            <person name="Cannon C."/>
            <person name="Castanera R."/>
            <person name="Culley D."/>
            <person name="Daum C."/>
            <person name="Ezra D."/>
            <person name="Gonzalez J."/>
            <person name="Henrissat B."/>
            <person name="Kuo A."/>
            <person name="Liang C."/>
            <person name="Lipzen A."/>
            <person name="Lutzoni F."/>
            <person name="Magnuson J."/>
            <person name="Mondo S."/>
            <person name="Nolan M."/>
            <person name="Ohm R."/>
            <person name="Pangilinan J."/>
            <person name="Park H.-J."/>
            <person name="Ramirez L."/>
            <person name="Alfaro M."/>
            <person name="Sun H."/>
            <person name="Tritt A."/>
            <person name="Yoshinaga Y."/>
            <person name="Zwiers L.-H."/>
            <person name="Turgeon B."/>
            <person name="Goodwin S."/>
            <person name="Spatafora J."/>
            <person name="Crous P."/>
            <person name="Grigoriev I."/>
        </authorList>
    </citation>
    <scope>NUCLEOTIDE SEQUENCE</scope>
    <source>
        <strain evidence="9">CBS 133067</strain>
    </source>
</reference>
<evidence type="ECO:0000256" key="7">
    <source>
        <dbReference type="ARBA" id="ARBA00025735"/>
    </source>
</evidence>
<accession>A0A9P4M7T3</accession>
<evidence type="ECO:0000256" key="1">
    <source>
        <dbReference type="ARBA" id="ARBA00004123"/>
    </source>
</evidence>
<dbReference type="GO" id="GO:0051382">
    <property type="term" value="P:kinetochore assembly"/>
    <property type="evidence" value="ECO:0007669"/>
    <property type="project" value="InterPro"/>
</dbReference>
<dbReference type="InterPro" id="IPR008426">
    <property type="entry name" value="CENP-H_C"/>
</dbReference>
<gene>
    <name evidence="9" type="ORF">NA57DRAFT_77885</name>
</gene>
<evidence type="ECO:0000259" key="8">
    <source>
        <dbReference type="Pfam" id="PF05837"/>
    </source>
</evidence>
<evidence type="ECO:0000256" key="2">
    <source>
        <dbReference type="ARBA" id="ARBA00004629"/>
    </source>
</evidence>
<dbReference type="GO" id="GO:0000776">
    <property type="term" value="C:kinetochore"/>
    <property type="evidence" value="ECO:0007669"/>
    <property type="project" value="UniProtKB-KW"/>
</dbReference>
<evidence type="ECO:0000256" key="4">
    <source>
        <dbReference type="ARBA" id="ARBA00022838"/>
    </source>
</evidence>
<proteinExistence type="inferred from homology"/>
<evidence type="ECO:0000313" key="10">
    <source>
        <dbReference type="Proteomes" id="UP000799772"/>
    </source>
</evidence>
<dbReference type="GO" id="GO:0007059">
    <property type="term" value="P:chromosome segregation"/>
    <property type="evidence" value="ECO:0007669"/>
    <property type="project" value="TreeGrafter"/>
</dbReference>
<comment type="similarity">
    <text evidence="7">Belongs to the CENP-H/MCM16 family.</text>
</comment>
<evidence type="ECO:0000313" key="9">
    <source>
        <dbReference type="EMBL" id="KAF2097632.1"/>
    </source>
</evidence>
<dbReference type="EMBL" id="ML978128">
    <property type="protein sequence ID" value="KAF2097632.1"/>
    <property type="molecule type" value="Genomic_DNA"/>
</dbReference>
<dbReference type="PANTHER" id="PTHR48122">
    <property type="entry name" value="CENTROMERE PROTEIN H"/>
    <property type="match status" value="1"/>
</dbReference>
<keyword evidence="10" id="KW-1185">Reference proteome</keyword>
<organism evidence="9 10">
    <name type="scientific">Rhizodiscina lignyota</name>
    <dbReference type="NCBI Taxonomy" id="1504668"/>
    <lineage>
        <taxon>Eukaryota</taxon>
        <taxon>Fungi</taxon>
        <taxon>Dikarya</taxon>
        <taxon>Ascomycota</taxon>
        <taxon>Pezizomycotina</taxon>
        <taxon>Dothideomycetes</taxon>
        <taxon>Pleosporomycetidae</taxon>
        <taxon>Aulographales</taxon>
        <taxon>Rhizodiscinaceae</taxon>
        <taxon>Rhizodiscina</taxon>
    </lineage>
</organism>
<evidence type="ECO:0000256" key="6">
    <source>
        <dbReference type="ARBA" id="ARBA00023328"/>
    </source>
</evidence>
<comment type="subcellular location">
    <subcellularLocation>
        <location evidence="2">Chromosome</location>
        <location evidence="2">Centromere</location>
        <location evidence="2">Kinetochore</location>
    </subcellularLocation>
    <subcellularLocation>
        <location evidence="1">Nucleus</location>
    </subcellularLocation>
</comment>
<keyword evidence="4" id="KW-0995">Kinetochore</keyword>